<name>A0A7J7P2L0_9MAGN</name>
<evidence type="ECO:0000313" key="2">
    <source>
        <dbReference type="Proteomes" id="UP000541444"/>
    </source>
</evidence>
<keyword evidence="2" id="KW-1185">Reference proteome</keyword>
<accession>A0A7J7P2L0</accession>
<dbReference type="Proteomes" id="UP000541444">
    <property type="component" value="Unassembled WGS sequence"/>
</dbReference>
<evidence type="ECO:0000313" key="1">
    <source>
        <dbReference type="EMBL" id="KAF6173687.1"/>
    </source>
</evidence>
<sequence>ICEVLKNTCCWINISKTQSAYSVFTKYTHLLPPVTRTSIIFNIYRISSAITSHLKMVT</sequence>
<organism evidence="1 2">
    <name type="scientific">Kingdonia uniflora</name>
    <dbReference type="NCBI Taxonomy" id="39325"/>
    <lineage>
        <taxon>Eukaryota</taxon>
        <taxon>Viridiplantae</taxon>
        <taxon>Streptophyta</taxon>
        <taxon>Embryophyta</taxon>
        <taxon>Tracheophyta</taxon>
        <taxon>Spermatophyta</taxon>
        <taxon>Magnoliopsida</taxon>
        <taxon>Ranunculales</taxon>
        <taxon>Circaeasteraceae</taxon>
        <taxon>Kingdonia</taxon>
    </lineage>
</organism>
<gene>
    <name evidence="1" type="ORF">GIB67_000589</name>
</gene>
<dbReference type="AlphaFoldDB" id="A0A7J7P2L0"/>
<comment type="caution">
    <text evidence="1">The sequence shown here is derived from an EMBL/GenBank/DDBJ whole genome shotgun (WGS) entry which is preliminary data.</text>
</comment>
<feature type="non-terminal residue" evidence="1">
    <location>
        <position position="1"/>
    </location>
</feature>
<reference evidence="1 2" key="1">
    <citation type="journal article" date="2020" name="IScience">
        <title>Genome Sequencing of the Endangered Kingdonia uniflora (Circaeasteraceae, Ranunculales) Reveals Potential Mechanisms of Evolutionary Specialization.</title>
        <authorList>
            <person name="Sun Y."/>
            <person name="Deng T."/>
            <person name="Zhang A."/>
            <person name="Moore M.J."/>
            <person name="Landis J.B."/>
            <person name="Lin N."/>
            <person name="Zhang H."/>
            <person name="Zhang X."/>
            <person name="Huang J."/>
            <person name="Zhang X."/>
            <person name="Sun H."/>
            <person name="Wang H."/>
        </authorList>
    </citation>
    <scope>NUCLEOTIDE SEQUENCE [LARGE SCALE GENOMIC DNA]</scope>
    <source>
        <strain evidence="1">TB1705</strain>
        <tissue evidence="1">Leaf</tissue>
    </source>
</reference>
<proteinExistence type="predicted"/>
<protein>
    <submittedName>
        <fullName evidence="1">Uncharacterized protein</fullName>
    </submittedName>
</protein>
<dbReference type="EMBL" id="JACGCM010000332">
    <property type="protein sequence ID" value="KAF6173687.1"/>
    <property type="molecule type" value="Genomic_DNA"/>
</dbReference>